<dbReference type="GO" id="GO:0046872">
    <property type="term" value="F:metal ion binding"/>
    <property type="evidence" value="ECO:0007669"/>
    <property type="project" value="UniProtKB-KW"/>
</dbReference>
<name>A0A657ITY8_9MICC</name>
<sequence>MGVWTFLHQIPAVPADQETEETRICRAAGEAEPDEDGRIAVEDLPLRDGLPEGAYDVLLGPVIEATEGEPAWVTCTIRREAVQDERLALSEGGQDPEPVLLEDHQEDVAVRAKALGELLALPPFVRDALREAGLKHDAGKKTSAFQTRLFLGGNHRGEGLSAQERGDFRKKQRKMSYAKSEGLLPLSRTQADPVPKGWRHEMVSAAMFWADQTVGNPAVLPETAGQTELTAWLIGTHHGLGRCGFPVGVAQLLGVLSAEERKDGVEEAVRLLYGVGLWEDLAALMERTFGPWGASYLEALLRAADVTISQEGR</sequence>
<reference evidence="5 6" key="1">
    <citation type="submission" date="2016-04" db="EMBL/GenBank/DDBJ databases">
        <title>Identification of putative biosynthetic pathways for the production of bioactive secondary metabolites by the marine actinomycete Kocuria kristinae RUTW2-3.</title>
        <authorList>
            <person name="Waterworth S.C."/>
            <person name="Walmsley T.A."/>
            <person name="Matongo T."/>
            <person name="Davies-Coleman M.T."/>
            <person name="Dorrington R.A."/>
        </authorList>
    </citation>
    <scope>NUCLEOTIDE SEQUENCE [LARGE SCALE GENOMIC DNA]</scope>
    <source>
        <strain evidence="5 6">RUTW4-5</strain>
    </source>
</reference>
<dbReference type="InterPro" id="IPR006483">
    <property type="entry name" value="CRISPR-assoc_Cas3_HD"/>
</dbReference>
<organism evidence="5 6">
    <name type="scientific">Rothia kristinae</name>
    <dbReference type="NCBI Taxonomy" id="37923"/>
    <lineage>
        <taxon>Bacteria</taxon>
        <taxon>Bacillati</taxon>
        <taxon>Actinomycetota</taxon>
        <taxon>Actinomycetes</taxon>
        <taxon>Micrococcales</taxon>
        <taxon>Micrococcaceae</taxon>
        <taxon>Rothia</taxon>
    </lineage>
</organism>
<dbReference type="GO" id="GO:0051607">
    <property type="term" value="P:defense response to virus"/>
    <property type="evidence" value="ECO:0007669"/>
    <property type="project" value="UniProtKB-KW"/>
</dbReference>
<keyword evidence="2" id="KW-0378">Hydrolase</keyword>
<keyword evidence="1" id="KW-0479">Metal-binding</keyword>
<protein>
    <recommendedName>
        <fullName evidence="4">HD Cas3-type domain-containing protein</fullName>
    </recommendedName>
</protein>
<feature type="domain" description="HD Cas3-type" evidence="4">
    <location>
        <begin position="94"/>
        <end position="307"/>
    </location>
</feature>
<evidence type="ECO:0000256" key="3">
    <source>
        <dbReference type="ARBA" id="ARBA00023118"/>
    </source>
</evidence>
<dbReference type="InterPro" id="IPR038257">
    <property type="entry name" value="CRISPR-assoc_Cas3_HD_sf"/>
</dbReference>
<accession>A0A657ITY8</accession>
<dbReference type="EMBL" id="LWGZ01000820">
    <property type="protein sequence ID" value="OAX56638.1"/>
    <property type="molecule type" value="Genomic_DNA"/>
</dbReference>
<dbReference type="AlphaFoldDB" id="A0A657ITY8"/>
<dbReference type="GO" id="GO:0016787">
    <property type="term" value="F:hydrolase activity"/>
    <property type="evidence" value="ECO:0007669"/>
    <property type="project" value="UniProtKB-KW"/>
</dbReference>
<dbReference type="Proteomes" id="UP000092021">
    <property type="component" value="Unassembled WGS sequence"/>
</dbReference>
<proteinExistence type="predicted"/>
<evidence type="ECO:0000256" key="1">
    <source>
        <dbReference type="ARBA" id="ARBA00022723"/>
    </source>
</evidence>
<evidence type="ECO:0000256" key="2">
    <source>
        <dbReference type="ARBA" id="ARBA00022801"/>
    </source>
</evidence>
<comment type="caution">
    <text evidence="5">The sequence shown here is derived from an EMBL/GenBank/DDBJ whole genome shotgun (WGS) entry which is preliminary data.</text>
</comment>
<evidence type="ECO:0000313" key="6">
    <source>
        <dbReference type="Proteomes" id="UP000092021"/>
    </source>
</evidence>
<gene>
    <name evidence="5" type="ORF">A5N15_09270</name>
</gene>
<keyword evidence="3" id="KW-0051">Antiviral defense</keyword>
<dbReference type="PROSITE" id="PS51643">
    <property type="entry name" value="HD_CAS3"/>
    <property type="match status" value="1"/>
</dbReference>
<dbReference type="Gene3D" id="1.10.3210.30">
    <property type="match status" value="1"/>
</dbReference>
<evidence type="ECO:0000259" key="4">
    <source>
        <dbReference type="PROSITE" id="PS51643"/>
    </source>
</evidence>
<evidence type="ECO:0000313" key="5">
    <source>
        <dbReference type="EMBL" id="OAX56638.1"/>
    </source>
</evidence>